<dbReference type="KEGG" id="mmec:FIU01_01400"/>
<dbReference type="OrthoDB" id="8536890at2"/>
<dbReference type="EMBL" id="CP040946">
    <property type="protein sequence ID" value="QDC43309.1"/>
    <property type="molecule type" value="Genomic_DNA"/>
</dbReference>
<proteinExistence type="predicted"/>
<evidence type="ECO:0000313" key="2">
    <source>
        <dbReference type="Proteomes" id="UP000311008"/>
    </source>
</evidence>
<dbReference type="RefSeq" id="WP_140002241.1">
    <property type="nucleotide sequence ID" value="NZ_CP040946.1"/>
</dbReference>
<accession>A0A5B8CQ21</accession>
<keyword evidence="2" id="KW-1185">Reference proteome</keyword>
<reference evidence="2" key="1">
    <citation type="journal article" date="2019" name="ISME J.">
        <title>Evolution in action: habitat transition from sediment to the pelagial leads to genome streamlining in Methylophilaceae.</title>
        <authorList>
            <person name="Salcher M."/>
            <person name="Schaefle D."/>
            <person name="Kaspar M."/>
            <person name="Neuenschwander S.M."/>
            <person name="Ghai R."/>
        </authorList>
    </citation>
    <scope>NUCLEOTIDE SEQUENCE [LARGE SCALE GENOMIC DNA]</scope>
    <source>
        <strain evidence="2">MMS-M-51</strain>
    </source>
</reference>
<protein>
    <recommendedName>
        <fullName evidence="3">4Fe-4S ferredoxin-type domain-containing protein</fullName>
    </recommendedName>
</protein>
<organism evidence="1 2">
    <name type="scientific">Methylophilus medardicus</name>
    <dbReference type="NCBI Taxonomy" id="2588534"/>
    <lineage>
        <taxon>Bacteria</taxon>
        <taxon>Pseudomonadati</taxon>
        <taxon>Pseudomonadota</taxon>
        <taxon>Betaproteobacteria</taxon>
        <taxon>Nitrosomonadales</taxon>
        <taxon>Methylophilaceae</taxon>
        <taxon>Methylophilus</taxon>
    </lineage>
</organism>
<gene>
    <name evidence="1" type="ORF">FIU01_01400</name>
</gene>
<sequence length="107" mass="11773">MKPSLQTITIHALAPPKPALGAACNGCGICCAAEPCPVSLALLWPHNTPCRALIWSDAKQRYWCGMVSQPSRFIRWLPQNLDAFASRLFKRWIAADTACDVAVEFSE</sequence>
<evidence type="ECO:0008006" key="3">
    <source>
        <dbReference type="Google" id="ProtNLM"/>
    </source>
</evidence>
<evidence type="ECO:0000313" key="1">
    <source>
        <dbReference type="EMBL" id="QDC43309.1"/>
    </source>
</evidence>
<dbReference type="AlphaFoldDB" id="A0A5B8CQ21"/>
<name>A0A5B8CQ21_9PROT</name>
<dbReference type="Proteomes" id="UP000311008">
    <property type="component" value="Chromosome"/>
</dbReference>